<evidence type="ECO:0000256" key="1">
    <source>
        <dbReference type="SAM" id="MobiDB-lite"/>
    </source>
</evidence>
<feature type="compositionally biased region" description="Polar residues" evidence="1">
    <location>
        <begin position="84"/>
        <end position="100"/>
    </location>
</feature>
<name>A0A4Z2FN62_9TELE</name>
<comment type="caution">
    <text evidence="2">The sequence shown here is derived from an EMBL/GenBank/DDBJ whole genome shotgun (WGS) entry which is preliminary data.</text>
</comment>
<proteinExistence type="predicted"/>
<evidence type="ECO:0000313" key="2">
    <source>
        <dbReference type="EMBL" id="TNN42234.1"/>
    </source>
</evidence>
<dbReference type="AlphaFoldDB" id="A0A4Z2FN62"/>
<dbReference type="EMBL" id="SRLO01001050">
    <property type="protein sequence ID" value="TNN42234.1"/>
    <property type="molecule type" value="Genomic_DNA"/>
</dbReference>
<accession>A0A4Z2FN62</accession>
<gene>
    <name evidence="2" type="ORF">EYF80_047574</name>
</gene>
<feature type="compositionally biased region" description="Basic and acidic residues" evidence="1">
    <location>
        <begin position="61"/>
        <end position="83"/>
    </location>
</feature>
<reference evidence="2 3" key="1">
    <citation type="submission" date="2019-03" db="EMBL/GenBank/DDBJ databases">
        <title>First draft genome of Liparis tanakae, snailfish: a comprehensive survey of snailfish specific genes.</title>
        <authorList>
            <person name="Kim W."/>
            <person name="Song I."/>
            <person name="Jeong J.-H."/>
            <person name="Kim D."/>
            <person name="Kim S."/>
            <person name="Ryu S."/>
            <person name="Song J.Y."/>
            <person name="Lee S.K."/>
        </authorList>
    </citation>
    <scope>NUCLEOTIDE SEQUENCE [LARGE SCALE GENOMIC DNA]</scope>
    <source>
        <tissue evidence="2">Muscle</tissue>
    </source>
</reference>
<dbReference type="Proteomes" id="UP000314294">
    <property type="component" value="Unassembled WGS sequence"/>
</dbReference>
<sequence>MERRLTELSVFACKQKNFIPAGRAARTRLKVPYSSLSRWVSRPDSVVWSPQLQRAVLRCYQKDPRTHPERVKSEKHPGNDDQHVQQQRVLVAQPQATAQRPPNGVVKERSEGNRETGPRRFTFCLLVAFSARWKPAVAKKSRPTKRLLRANTSATTDHCQLSLDTAKSPPASIAPGPGPANLTGRGDAWYIILIRRPVIIFSSPSDENLRNSQ</sequence>
<feature type="compositionally biased region" description="Basic and acidic residues" evidence="1">
    <location>
        <begin position="106"/>
        <end position="115"/>
    </location>
</feature>
<feature type="region of interest" description="Disordered" evidence="1">
    <location>
        <begin position="61"/>
        <end position="115"/>
    </location>
</feature>
<keyword evidence="3" id="KW-1185">Reference proteome</keyword>
<protein>
    <submittedName>
        <fullName evidence="2">Uncharacterized protein</fullName>
    </submittedName>
</protein>
<organism evidence="2 3">
    <name type="scientific">Liparis tanakae</name>
    <name type="common">Tanaka's snailfish</name>
    <dbReference type="NCBI Taxonomy" id="230148"/>
    <lineage>
        <taxon>Eukaryota</taxon>
        <taxon>Metazoa</taxon>
        <taxon>Chordata</taxon>
        <taxon>Craniata</taxon>
        <taxon>Vertebrata</taxon>
        <taxon>Euteleostomi</taxon>
        <taxon>Actinopterygii</taxon>
        <taxon>Neopterygii</taxon>
        <taxon>Teleostei</taxon>
        <taxon>Neoteleostei</taxon>
        <taxon>Acanthomorphata</taxon>
        <taxon>Eupercaria</taxon>
        <taxon>Perciformes</taxon>
        <taxon>Cottioidei</taxon>
        <taxon>Cottales</taxon>
        <taxon>Liparidae</taxon>
        <taxon>Liparis</taxon>
    </lineage>
</organism>
<evidence type="ECO:0000313" key="3">
    <source>
        <dbReference type="Proteomes" id="UP000314294"/>
    </source>
</evidence>